<name>A0ABS6EDZ0_9CLOT</name>
<evidence type="ECO:0000313" key="9">
    <source>
        <dbReference type="Proteomes" id="UP000726170"/>
    </source>
</evidence>
<dbReference type="InterPro" id="IPR020846">
    <property type="entry name" value="MFS_dom"/>
</dbReference>
<evidence type="ECO:0000259" key="7">
    <source>
        <dbReference type="PROSITE" id="PS50850"/>
    </source>
</evidence>
<dbReference type="Pfam" id="PF07690">
    <property type="entry name" value="MFS_1"/>
    <property type="match status" value="1"/>
</dbReference>
<gene>
    <name evidence="8" type="ORF">KQI86_03735</name>
</gene>
<evidence type="ECO:0000256" key="2">
    <source>
        <dbReference type="ARBA" id="ARBA00022475"/>
    </source>
</evidence>
<keyword evidence="5 6" id="KW-0472">Membrane</keyword>
<sequence length="431" mass="47176">MIEGYNSYSNNSINKTRFQRLMPIYKLMTGTMISFIGDQIYMIALPWIVYNITGSVAQMATVTAIGKIPNIFQPITGALVDRFNKKKLLLICDAIESTVVCSMGFLYLAGGLEIWHIYLATIFLGFLGQIYDAARFSAIPLMVENNDLHFVNSLDSGIYNMGILIGPSIGGAIITLYNPGYALLLNGISFLGTLITTLSIDIPDNILNNRSEEHNIKGEEKGCENTSLLKELGDDLKVGFQFVFKNPILFHTNIALIFSTIGTTLFLTVMFFYLRSVICLDAQQVGILLSIGGIGAMLGSIFTNYLLKYLSYINVIIIGFIVGGSSIIIFGSVENYLLLILSNALGTFAASLINPCVATIRQSITPKHLLGRVQATSKFMTWTLIPVSAYLSGLLSDYFGTTTTIVVGGIIQMAASLILFRVSQTFKTKGH</sequence>
<evidence type="ECO:0000256" key="6">
    <source>
        <dbReference type="SAM" id="Phobius"/>
    </source>
</evidence>
<feature type="transmembrane region" description="Helical" evidence="6">
    <location>
        <begin position="405"/>
        <end position="422"/>
    </location>
</feature>
<dbReference type="EMBL" id="JAHLQF010000001">
    <property type="protein sequence ID" value="MBU5483426.1"/>
    <property type="molecule type" value="Genomic_DNA"/>
</dbReference>
<keyword evidence="3 6" id="KW-0812">Transmembrane</keyword>
<dbReference type="RefSeq" id="WP_216437806.1">
    <property type="nucleotide sequence ID" value="NZ_JAHLQF010000001.1"/>
</dbReference>
<feature type="transmembrane region" description="Helical" evidence="6">
    <location>
        <begin position="24"/>
        <end position="42"/>
    </location>
</feature>
<feature type="transmembrane region" description="Helical" evidence="6">
    <location>
        <begin position="286"/>
        <end position="307"/>
    </location>
</feature>
<feature type="transmembrane region" description="Helical" evidence="6">
    <location>
        <begin position="254"/>
        <end position="274"/>
    </location>
</feature>
<keyword evidence="9" id="KW-1185">Reference proteome</keyword>
<feature type="transmembrane region" description="Helical" evidence="6">
    <location>
        <begin position="157"/>
        <end position="177"/>
    </location>
</feature>
<dbReference type="PROSITE" id="PS50850">
    <property type="entry name" value="MFS"/>
    <property type="match status" value="1"/>
</dbReference>
<feature type="transmembrane region" description="Helical" evidence="6">
    <location>
        <begin position="336"/>
        <end position="358"/>
    </location>
</feature>
<feature type="transmembrane region" description="Helical" evidence="6">
    <location>
        <begin position="183"/>
        <end position="202"/>
    </location>
</feature>
<feature type="transmembrane region" description="Helical" evidence="6">
    <location>
        <begin position="115"/>
        <end position="136"/>
    </location>
</feature>
<dbReference type="CDD" id="cd06173">
    <property type="entry name" value="MFS_MefA_like"/>
    <property type="match status" value="1"/>
</dbReference>
<keyword evidence="4 6" id="KW-1133">Transmembrane helix</keyword>
<organism evidence="8 9">
    <name type="scientific">Clostridium mobile</name>
    <dbReference type="NCBI Taxonomy" id="2841512"/>
    <lineage>
        <taxon>Bacteria</taxon>
        <taxon>Bacillati</taxon>
        <taxon>Bacillota</taxon>
        <taxon>Clostridia</taxon>
        <taxon>Eubacteriales</taxon>
        <taxon>Clostridiaceae</taxon>
        <taxon>Clostridium</taxon>
    </lineage>
</organism>
<dbReference type="PANTHER" id="PTHR23513:SF6">
    <property type="entry name" value="MAJOR FACILITATOR SUPERFAMILY ASSOCIATED DOMAIN-CONTAINING PROTEIN"/>
    <property type="match status" value="1"/>
</dbReference>
<evidence type="ECO:0000256" key="1">
    <source>
        <dbReference type="ARBA" id="ARBA00004651"/>
    </source>
</evidence>
<dbReference type="InterPro" id="IPR011701">
    <property type="entry name" value="MFS"/>
</dbReference>
<reference evidence="8 9" key="1">
    <citation type="submission" date="2021-06" db="EMBL/GenBank/DDBJ databases">
        <authorList>
            <person name="Sun Q."/>
            <person name="Li D."/>
        </authorList>
    </citation>
    <scope>NUCLEOTIDE SEQUENCE [LARGE SCALE GENOMIC DNA]</scope>
    <source>
        <strain evidence="8 9">MSJ-11</strain>
    </source>
</reference>
<accession>A0ABS6EDZ0</accession>
<keyword evidence="2" id="KW-1003">Cell membrane</keyword>
<protein>
    <submittedName>
        <fullName evidence="8">MFS transporter</fullName>
    </submittedName>
</protein>
<proteinExistence type="predicted"/>
<dbReference type="PANTHER" id="PTHR23513">
    <property type="entry name" value="INTEGRAL MEMBRANE EFFLUX PROTEIN-RELATED"/>
    <property type="match status" value="1"/>
</dbReference>
<dbReference type="Proteomes" id="UP000726170">
    <property type="component" value="Unassembled WGS sequence"/>
</dbReference>
<evidence type="ECO:0000313" key="8">
    <source>
        <dbReference type="EMBL" id="MBU5483426.1"/>
    </source>
</evidence>
<feature type="transmembrane region" description="Helical" evidence="6">
    <location>
        <begin position="312"/>
        <end position="330"/>
    </location>
</feature>
<comment type="caution">
    <text evidence="8">The sequence shown here is derived from an EMBL/GenBank/DDBJ whole genome shotgun (WGS) entry which is preliminary data.</text>
</comment>
<evidence type="ECO:0000256" key="5">
    <source>
        <dbReference type="ARBA" id="ARBA00023136"/>
    </source>
</evidence>
<comment type="subcellular location">
    <subcellularLocation>
        <location evidence="1">Cell membrane</location>
        <topology evidence="1">Multi-pass membrane protein</topology>
    </subcellularLocation>
</comment>
<evidence type="ECO:0000256" key="4">
    <source>
        <dbReference type="ARBA" id="ARBA00022989"/>
    </source>
</evidence>
<feature type="domain" description="Major facilitator superfamily (MFS) profile" evidence="7">
    <location>
        <begin position="23"/>
        <end position="426"/>
    </location>
</feature>
<evidence type="ECO:0000256" key="3">
    <source>
        <dbReference type="ARBA" id="ARBA00022692"/>
    </source>
</evidence>